<organism evidence="2 3">
    <name type="scientific">Saccharicrinis carchari</name>
    <dbReference type="NCBI Taxonomy" id="1168039"/>
    <lineage>
        <taxon>Bacteria</taxon>
        <taxon>Pseudomonadati</taxon>
        <taxon>Bacteroidota</taxon>
        <taxon>Bacteroidia</taxon>
        <taxon>Marinilabiliales</taxon>
        <taxon>Marinilabiliaceae</taxon>
        <taxon>Saccharicrinis</taxon>
    </lineage>
</organism>
<dbReference type="RefSeq" id="WP_142533411.1">
    <property type="nucleotide sequence ID" value="NZ_FXTB01000004.1"/>
</dbReference>
<protein>
    <recommendedName>
        <fullName evidence="4">Lipoprotein</fullName>
    </recommendedName>
</protein>
<sequence length="138" mass="16264">MRLSILSLLFMLAVMACHTTKPVTKGDTATAKISEATSDSTQYELIVMDARFDSFLATQPPKSFYSNQYLSNWNQQYVTEWNIRHNNTLRYGDFYETRIDYSPHIDYGIDLNYQLYNYFLFIEKEYGIVLIRRGKTPR</sequence>
<keyword evidence="1" id="KW-0732">Signal</keyword>
<dbReference type="Proteomes" id="UP000319040">
    <property type="component" value="Unassembled WGS sequence"/>
</dbReference>
<gene>
    <name evidence="2" type="ORF">SAMN06265379_104271</name>
</gene>
<name>A0A521D5R0_SACCC</name>
<dbReference type="EMBL" id="FXTB01000004">
    <property type="protein sequence ID" value="SMO67007.1"/>
    <property type="molecule type" value="Genomic_DNA"/>
</dbReference>
<dbReference type="AlphaFoldDB" id="A0A521D5R0"/>
<dbReference type="OrthoDB" id="1119488at2"/>
<feature type="signal peptide" evidence="1">
    <location>
        <begin position="1"/>
        <end position="16"/>
    </location>
</feature>
<reference evidence="2 3" key="1">
    <citation type="submission" date="2017-05" db="EMBL/GenBank/DDBJ databases">
        <authorList>
            <person name="Varghese N."/>
            <person name="Submissions S."/>
        </authorList>
    </citation>
    <scope>NUCLEOTIDE SEQUENCE [LARGE SCALE GENOMIC DNA]</scope>
    <source>
        <strain evidence="2 3">DSM 27040</strain>
    </source>
</reference>
<feature type="chain" id="PRO_5022110583" description="Lipoprotein" evidence="1">
    <location>
        <begin position="17"/>
        <end position="138"/>
    </location>
</feature>
<evidence type="ECO:0000313" key="3">
    <source>
        <dbReference type="Proteomes" id="UP000319040"/>
    </source>
</evidence>
<dbReference type="Pfam" id="PF19643">
    <property type="entry name" value="DUF6146"/>
    <property type="match status" value="1"/>
</dbReference>
<evidence type="ECO:0000313" key="2">
    <source>
        <dbReference type="EMBL" id="SMO67007.1"/>
    </source>
</evidence>
<accession>A0A521D5R0</accession>
<dbReference type="PROSITE" id="PS51257">
    <property type="entry name" value="PROKAR_LIPOPROTEIN"/>
    <property type="match status" value="1"/>
</dbReference>
<proteinExistence type="predicted"/>
<dbReference type="InterPro" id="IPR046144">
    <property type="entry name" value="DUF6146"/>
</dbReference>
<evidence type="ECO:0000256" key="1">
    <source>
        <dbReference type="SAM" id="SignalP"/>
    </source>
</evidence>
<keyword evidence="3" id="KW-1185">Reference proteome</keyword>
<evidence type="ECO:0008006" key="4">
    <source>
        <dbReference type="Google" id="ProtNLM"/>
    </source>
</evidence>